<dbReference type="EMBL" id="ABCS01000085">
    <property type="protein sequence ID" value="EDM75633.1"/>
    <property type="molecule type" value="Genomic_DNA"/>
</dbReference>
<dbReference type="InterPro" id="IPR013039">
    <property type="entry name" value="DUF1588"/>
</dbReference>
<gene>
    <name evidence="2" type="ORF">PPSIR1_13350</name>
</gene>
<dbReference type="eggNOG" id="COG5297">
    <property type="taxonomic scope" value="Bacteria"/>
</dbReference>
<protein>
    <recommendedName>
        <fullName evidence="1">DUF1588 domain-containing protein</fullName>
    </recommendedName>
</protein>
<accession>A6GEQ0</accession>
<sequence length="758" mass="84536">MCAALALGCAEPEPEPCVSTEQFFKEAVWAPVMSQKCITCHNASGVAKNSQFVLQSSDWAGYLEANLATVERLSKLQYEGEPWILVKPTNTVEHGGGVQFERGSEEFEAFAELVERIQNPVVCPDETLSGEYFADVELLDELGTLRKAALHLAGRAPTAEEELLVAAGGMDSLVEVLDDMMHEEAFYDRLVELYNDHLLTDRYLPGTGAVDLLDSVTYPEAYWYEGIEDEAERNLARARTNEALAREALMLVPHVVRNDLPFTEILTADYTLVNPWSAQSYGAAVSFVDPNDPEEFVPATLPDRPHAGMLTSTMFLNRFPTTPTNRNRHRSRMVYKLFLATDVLALAERPIDPTSIEDFNPTRESETCTVCHANIDPIAGTLQNWDALGRYSPPEDGWYPEMFAPGFADAELPAGEKLDATGWLADQIVDDPRFAASQVHIVFEGLTGQAPLREPSDAGAPDYLGKLTAFEAQNAELQRIAEAFIESGYDLRVVVEAVVLGPYFRAADFDAPWLSTHEAEGGSPAEGADAEAIALREAELGPVGTARWLTPEMLDRKITALFGAPWQQRVGTDNFLTRFDQYRIFYGGIDSDTIVDRMTEPNGIMVNVAERMANEVACWGTARDFTRQTDQRLLFPFVDPGFEPEDGNGFEIPGVTEAIRANIQHLHWHLLGERLELDDPELDRAYGLFLEVWRDGKRGLALDEYGTGLPGSCQATRDFWSDEELPESQRITQDPNYTIRAWMAVITYMLSDYRFLHE</sequence>
<organism evidence="2 3">
    <name type="scientific">Plesiocystis pacifica SIR-1</name>
    <dbReference type="NCBI Taxonomy" id="391625"/>
    <lineage>
        <taxon>Bacteria</taxon>
        <taxon>Pseudomonadati</taxon>
        <taxon>Myxococcota</taxon>
        <taxon>Polyangia</taxon>
        <taxon>Nannocystales</taxon>
        <taxon>Nannocystaceae</taxon>
        <taxon>Plesiocystis</taxon>
    </lineage>
</organism>
<comment type="caution">
    <text evidence="2">The sequence shown here is derived from an EMBL/GenBank/DDBJ whole genome shotgun (WGS) entry which is preliminary data.</text>
</comment>
<dbReference type="STRING" id="391625.PPSIR1_13350"/>
<dbReference type="Proteomes" id="UP000005801">
    <property type="component" value="Unassembled WGS sequence"/>
</dbReference>
<dbReference type="eggNOG" id="COG2010">
    <property type="taxonomic scope" value="Bacteria"/>
</dbReference>
<reference evidence="2 3" key="1">
    <citation type="submission" date="2007-06" db="EMBL/GenBank/DDBJ databases">
        <authorList>
            <person name="Shimkets L."/>
            <person name="Ferriera S."/>
            <person name="Johnson J."/>
            <person name="Kravitz S."/>
            <person name="Beeson K."/>
            <person name="Sutton G."/>
            <person name="Rogers Y.-H."/>
            <person name="Friedman R."/>
            <person name="Frazier M."/>
            <person name="Venter J.C."/>
        </authorList>
    </citation>
    <scope>NUCLEOTIDE SEQUENCE [LARGE SCALE GENOMIC DNA]</scope>
    <source>
        <strain evidence="2 3">SIR-1</strain>
    </source>
</reference>
<proteinExistence type="predicted"/>
<dbReference type="AlphaFoldDB" id="A6GEQ0"/>
<feature type="domain" description="DUF1588" evidence="1">
    <location>
        <begin position="307"/>
        <end position="391"/>
    </location>
</feature>
<keyword evidence="3" id="KW-1185">Reference proteome</keyword>
<evidence type="ECO:0000313" key="2">
    <source>
        <dbReference type="EMBL" id="EDM75633.1"/>
    </source>
</evidence>
<evidence type="ECO:0000313" key="3">
    <source>
        <dbReference type="Proteomes" id="UP000005801"/>
    </source>
</evidence>
<evidence type="ECO:0000259" key="1">
    <source>
        <dbReference type="Pfam" id="PF07627"/>
    </source>
</evidence>
<name>A6GEQ0_9BACT</name>
<dbReference type="Pfam" id="PF07627">
    <property type="entry name" value="PSCyt3"/>
    <property type="match status" value="1"/>
</dbReference>